<dbReference type="SUPFAM" id="SSF103088">
    <property type="entry name" value="OmpA-like"/>
    <property type="match status" value="1"/>
</dbReference>
<dbReference type="PRINTS" id="PR01021">
    <property type="entry name" value="OMPADOMAIN"/>
</dbReference>
<evidence type="ECO:0000256" key="1">
    <source>
        <dbReference type="ARBA" id="ARBA00004442"/>
    </source>
</evidence>
<organism evidence="7 8">
    <name type="scientific">Aureispira anguillae</name>
    <dbReference type="NCBI Taxonomy" id="2864201"/>
    <lineage>
        <taxon>Bacteria</taxon>
        <taxon>Pseudomonadati</taxon>
        <taxon>Bacteroidota</taxon>
        <taxon>Saprospiria</taxon>
        <taxon>Saprospirales</taxon>
        <taxon>Saprospiraceae</taxon>
        <taxon>Aureispira</taxon>
    </lineage>
</organism>
<feature type="signal peptide" evidence="5">
    <location>
        <begin position="1"/>
        <end position="20"/>
    </location>
</feature>
<dbReference type="PANTHER" id="PTHR30329:SF21">
    <property type="entry name" value="LIPOPROTEIN YIAD-RELATED"/>
    <property type="match status" value="1"/>
</dbReference>
<dbReference type="RefSeq" id="WP_264790488.1">
    <property type="nucleotide sequence ID" value="NZ_AP026867.1"/>
</dbReference>
<feature type="domain" description="OmpA-like" evidence="6">
    <location>
        <begin position="20"/>
        <end position="132"/>
    </location>
</feature>
<proteinExistence type="predicted"/>
<comment type="subcellular location">
    <subcellularLocation>
        <location evidence="1">Cell outer membrane</location>
    </subcellularLocation>
</comment>
<dbReference type="AlphaFoldDB" id="A0A916DX27"/>
<dbReference type="Proteomes" id="UP001060919">
    <property type="component" value="Chromosome"/>
</dbReference>
<keyword evidence="8" id="KW-1185">Reference proteome</keyword>
<reference evidence="7" key="1">
    <citation type="submission" date="2022-09" db="EMBL/GenBank/DDBJ databases">
        <title>Aureispira anguillicida sp. nov., isolated from Leptocephalus of Japanese eel Anguilla japonica.</title>
        <authorList>
            <person name="Yuasa K."/>
            <person name="Mekata T."/>
            <person name="Ikunari K."/>
        </authorList>
    </citation>
    <scope>NUCLEOTIDE SEQUENCE</scope>
    <source>
        <strain evidence="7">EL160426</strain>
    </source>
</reference>
<dbReference type="PANTHER" id="PTHR30329">
    <property type="entry name" value="STATOR ELEMENT OF FLAGELLAR MOTOR COMPLEX"/>
    <property type="match status" value="1"/>
</dbReference>
<dbReference type="GO" id="GO:0009279">
    <property type="term" value="C:cell outer membrane"/>
    <property type="evidence" value="ECO:0007669"/>
    <property type="project" value="UniProtKB-SubCell"/>
</dbReference>
<evidence type="ECO:0000256" key="5">
    <source>
        <dbReference type="SAM" id="SignalP"/>
    </source>
</evidence>
<dbReference type="KEGG" id="aup:AsAng_0061090"/>
<gene>
    <name evidence="7" type="ORF">AsAng_0061090</name>
</gene>
<evidence type="ECO:0000259" key="6">
    <source>
        <dbReference type="PROSITE" id="PS51123"/>
    </source>
</evidence>
<evidence type="ECO:0000313" key="7">
    <source>
        <dbReference type="EMBL" id="BDS15325.1"/>
    </source>
</evidence>
<name>A0A916DX27_9BACT</name>
<keyword evidence="5" id="KW-0732">Signal</keyword>
<evidence type="ECO:0000256" key="4">
    <source>
        <dbReference type="PROSITE-ProRule" id="PRU00473"/>
    </source>
</evidence>
<dbReference type="PROSITE" id="PS51123">
    <property type="entry name" value="OMPA_2"/>
    <property type="match status" value="1"/>
</dbReference>
<dbReference type="Gene3D" id="3.30.1330.60">
    <property type="entry name" value="OmpA-like domain"/>
    <property type="match status" value="1"/>
</dbReference>
<dbReference type="InterPro" id="IPR050330">
    <property type="entry name" value="Bact_OuterMem_StrucFunc"/>
</dbReference>
<protein>
    <submittedName>
        <fullName evidence="7">OmpA family protein</fullName>
    </submittedName>
</protein>
<dbReference type="InterPro" id="IPR036737">
    <property type="entry name" value="OmpA-like_sf"/>
</dbReference>
<dbReference type="InterPro" id="IPR006665">
    <property type="entry name" value="OmpA-like"/>
</dbReference>
<dbReference type="InterPro" id="IPR006664">
    <property type="entry name" value="OMP_bac"/>
</dbReference>
<keyword evidence="2 4" id="KW-0472">Membrane</keyword>
<accession>A0A916DX27</accession>
<dbReference type="Pfam" id="PF00691">
    <property type="entry name" value="OmpA"/>
    <property type="match status" value="1"/>
</dbReference>
<sequence>MKKLFLGCFLMLCCATFSFGQEEAIMDSMEVFFKLDKANLLDESTEAITAAFEKNKERILKVRVAGHTCDLGSDNYNMGLSEKRANAAFEFVKTLGDAYQEKTELFFYGEKEQKYDEREPNRRVHVLFYLEDDDRDTLIKKDCAEAFIEKGTYKPTKTKKSSFELKYFNNSKTLKANNISINDTEGRKLYFNSIVFFKASFEGAELAAKKAVKIKLPLVNEHKDGYTFYEGQDQGGQIVWKNTGKPCQLTDGADCKTYDFDWMNSGFCACAMQRECEEDCNPRAFSEVSRPDLTAANVRYSAEKTICEFEEGTYANLDGVTVIDDNNKEEDLDVCEQFEYGITTDDWFPNRHNMADKKNIIVKSEAAPAGKTTRLYIPKTSVEDLKEPIVLVGDRHAKGYAKYADNVVRPTDCLGSVNCEYLVYDVPSTGVYKVGDWDKDATKPKKEEKWILKVRLLKESVVFVGNKTTGEVYKAKNATRKNKTRPKEYTIYGCENVGDLVVYVQNSTKKNFKLYQEVKLTDLKYKKAANMYVMRRVKFTKCQDFSEAQFTNCK</sequence>
<dbReference type="CDD" id="cd07185">
    <property type="entry name" value="OmpA_C-like"/>
    <property type="match status" value="1"/>
</dbReference>
<evidence type="ECO:0000256" key="3">
    <source>
        <dbReference type="ARBA" id="ARBA00023237"/>
    </source>
</evidence>
<evidence type="ECO:0000256" key="2">
    <source>
        <dbReference type="ARBA" id="ARBA00023136"/>
    </source>
</evidence>
<feature type="chain" id="PRO_5036711774" evidence="5">
    <location>
        <begin position="21"/>
        <end position="554"/>
    </location>
</feature>
<evidence type="ECO:0000313" key="8">
    <source>
        <dbReference type="Proteomes" id="UP001060919"/>
    </source>
</evidence>
<dbReference type="EMBL" id="AP026867">
    <property type="protein sequence ID" value="BDS15325.1"/>
    <property type="molecule type" value="Genomic_DNA"/>
</dbReference>
<keyword evidence="3" id="KW-0998">Cell outer membrane</keyword>